<reference evidence="4 5" key="1">
    <citation type="submission" date="2011-05" db="EMBL/GenBank/DDBJ databases">
        <title>Whole genome sequence of Microlunatus phosphovorus NM-1.</title>
        <authorList>
            <person name="Hosoyama A."/>
            <person name="Sasaki K."/>
            <person name="Harada T."/>
            <person name="Igarashi R."/>
            <person name="Kawakoshi A."/>
            <person name="Sasagawa M."/>
            <person name="Fukada J."/>
            <person name="Nakamura S."/>
            <person name="Katano Y."/>
            <person name="Hanada S."/>
            <person name="Kamagata Y."/>
            <person name="Nakamura N."/>
            <person name="Yamazaki S."/>
            <person name="Fujita N."/>
        </authorList>
    </citation>
    <scope>NUCLEOTIDE SEQUENCE [LARGE SCALE GENOMIC DNA]</scope>
    <source>
        <strain evidence="5">ATCC 700054 / DSM 10555 / JCM 9379 / NBRC 101784 / NCIMB 13414 / VKM Ac-1990 / NM-1</strain>
    </source>
</reference>
<dbReference type="SUPFAM" id="SSF54637">
    <property type="entry name" value="Thioesterase/thiol ester dehydrase-isomerase"/>
    <property type="match status" value="1"/>
</dbReference>
<dbReference type="EC" id="3.1.2.-" evidence="4"/>
<dbReference type="AlphaFoldDB" id="F5XE33"/>
<dbReference type="PANTHER" id="PTHR43240:SF5">
    <property type="entry name" value="1,4-DIHYDROXY-2-NAPHTHOYL-COA THIOESTERASE 1"/>
    <property type="match status" value="1"/>
</dbReference>
<evidence type="ECO:0000313" key="4">
    <source>
        <dbReference type="EMBL" id="BAK37581.1"/>
    </source>
</evidence>
<sequence>MPKDAPTQLDLSDLGPYANALGLTVTAASSDEVQATWQVTEALLQPYGLLHGGAHCAVVETLASVAASIWLGPEGRVVGTTNSTDFYRATGTGERLTSTARPLHRGRARQVWRVETYDDSHRLVAAGQVALQNLRA</sequence>
<protein>
    <submittedName>
        <fullName evidence="4">Putative thioesterase</fullName>
        <ecNumber evidence="4">3.1.2.-</ecNumber>
    </submittedName>
</protein>
<dbReference type="CDD" id="cd03443">
    <property type="entry name" value="PaaI_thioesterase"/>
    <property type="match status" value="1"/>
</dbReference>
<dbReference type="OrthoDB" id="9798208at2"/>
<feature type="domain" description="Thioesterase" evidence="3">
    <location>
        <begin position="47"/>
        <end position="124"/>
    </location>
</feature>
<accession>F5XE33</accession>
<dbReference type="Proteomes" id="UP000007947">
    <property type="component" value="Chromosome"/>
</dbReference>
<dbReference type="HOGENOM" id="CLU_089876_13_1_11"/>
<evidence type="ECO:0000259" key="3">
    <source>
        <dbReference type="Pfam" id="PF03061"/>
    </source>
</evidence>
<keyword evidence="2 4" id="KW-0378">Hydrolase</keyword>
<dbReference type="InterPro" id="IPR003736">
    <property type="entry name" value="PAAI_dom"/>
</dbReference>
<dbReference type="NCBIfam" id="TIGR00369">
    <property type="entry name" value="unchar_dom_1"/>
    <property type="match status" value="1"/>
</dbReference>
<dbReference type="GO" id="GO:0061522">
    <property type="term" value="F:1,4-dihydroxy-2-naphthoyl-CoA thioesterase activity"/>
    <property type="evidence" value="ECO:0007669"/>
    <property type="project" value="TreeGrafter"/>
</dbReference>
<evidence type="ECO:0000256" key="2">
    <source>
        <dbReference type="ARBA" id="ARBA00022801"/>
    </source>
</evidence>
<dbReference type="EMBL" id="AP012204">
    <property type="protein sequence ID" value="BAK37581.1"/>
    <property type="molecule type" value="Genomic_DNA"/>
</dbReference>
<dbReference type="KEGG" id="mph:MLP_45670"/>
<dbReference type="RefSeq" id="WP_013865414.1">
    <property type="nucleotide sequence ID" value="NC_015635.1"/>
</dbReference>
<organism evidence="4 5">
    <name type="scientific">Microlunatus phosphovorus (strain ATCC 700054 / DSM 10555 / JCM 9379 / NBRC 101784 / NCIMB 13414 / VKM Ac-1990 / NM-1)</name>
    <dbReference type="NCBI Taxonomy" id="1032480"/>
    <lineage>
        <taxon>Bacteria</taxon>
        <taxon>Bacillati</taxon>
        <taxon>Actinomycetota</taxon>
        <taxon>Actinomycetes</taxon>
        <taxon>Propionibacteriales</taxon>
        <taxon>Propionibacteriaceae</taxon>
        <taxon>Microlunatus</taxon>
    </lineage>
</organism>
<dbReference type="GO" id="GO:0005829">
    <property type="term" value="C:cytosol"/>
    <property type="evidence" value="ECO:0007669"/>
    <property type="project" value="TreeGrafter"/>
</dbReference>
<proteinExistence type="inferred from homology"/>
<dbReference type="Pfam" id="PF03061">
    <property type="entry name" value="4HBT"/>
    <property type="match status" value="1"/>
</dbReference>
<dbReference type="Gene3D" id="3.10.129.10">
    <property type="entry name" value="Hotdog Thioesterase"/>
    <property type="match status" value="1"/>
</dbReference>
<comment type="similarity">
    <text evidence="1">Belongs to the thioesterase PaaI family.</text>
</comment>
<dbReference type="PANTHER" id="PTHR43240">
    <property type="entry name" value="1,4-DIHYDROXY-2-NAPHTHOYL-COA THIOESTERASE 1"/>
    <property type="match status" value="1"/>
</dbReference>
<dbReference type="eggNOG" id="COG2050">
    <property type="taxonomic scope" value="Bacteria"/>
</dbReference>
<name>F5XE33_MICPN</name>
<dbReference type="InterPro" id="IPR006683">
    <property type="entry name" value="Thioestr_dom"/>
</dbReference>
<evidence type="ECO:0000313" key="5">
    <source>
        <dbReference type="Proteomes" id="UP000007947"/>
    </source>
</evidence>
<dbReference type="STRING" id="1032480.MLP_45670"/>
<gene>
    <name evidence="4" type="ordered locus">MLP_45670</name>
</gene>
<keyword evidence="5" id="KW-1185">Reference proteome</keyword>
<dbReference type="InterPro" id="IPR029069">
    <property type="entry name" value="HotDog_dom_sf"/>
</dbReference>
<evidence type="ECO:0000256" key="1">
    <source>
        <dbReference type="ARBA" id="ARBA00008324"/>
    </source>
</evidence>